<dbReference type="GO" id="GO:0004413">
    <property type="term" value="F:homoserine kinase activity"/>
    <property type="evidence" value="ECO:0007669"/>
    <property type="project" value="TreeGrafter"/>
</dbReference>
<evidence type="ECO:0000259" key="2">
    <source>
        <dbReference type="Pfam" id="PF01636"/>
    </source>
</evidence>
<keyword evidence="4" id="KW-1185">Reference proteome</keyword>
<dbReference type="Pfam" id="PF01636">
    <property type="entry name" value="APH"/>
    <property type="match status" value="1"/>
</dbReference>
<sequence>MRSLERATMRLVCPNSDGSSPKMSSWSCMAPSSHAGPTRLAAMPRPRARLPTWWDDPMADRYDERDEAEQVEALRPIALRAAEAFGLDVARMEVVLHAYNTTFAVDDAGGRRFAVRVGTNSGSTPANAIAQQAWVRAIAEQTDVVVPVPLRTRDGAWFVESDAQVLGRPVLVTIASWLEGDDADALTADAARALGRTMAALHAHAGGWTLPPGGELPRFDRPLFGDEDALDRAPGLSAVDRAVLADARARAEEVFERLHRGAELRPLHADLHGGNLKWHRGRLAVFDFDDAGLGLPVLDLAISAFYLRADEPVQEEAMLEGYAEVAPLPDILRADFEALVAARQLLLANSLLVTTTADLRAQSGEYTRVSVARLRHWLETGVFTRALPDAA</sequence>
<dbReference type="InterPro" id="IPR011009">
    <property type="entry name" value="Kinase-like_dom_sf"/>
</dbReference>
<dbReference type="OrthoDB" id="241498at2"/>
<comment type="caution">
    <text evidence="3">The sequence shown here is derived from an EMBL/GenBank/DDBJ whole genome shotgun (WGS) entry which is preliminary data.</text>
</comment>
<feature type="domain" description="Aminoglycoside phosphotransferase" evidence="2">
    <location>
        <begin position="99"/>
        <end position="323"/>
    </location>
</feature>
<dbReference type="SUPFAM" id="SSF56112">
    <property type="entry name" value="Protein kinase-like (PK-like)"/>
    <property type="match status" value="1"/>
</dbReference>
<evidence type="ECO:0000313" key="3">
    <source>
        <dbReference type="EMBL" id="KAA6430134.1"/>
    </source>
</evidence>
<organism evidence="3 4">
    <name type="scientific">Agrococcus sediminis</name>
    <dbReference type="NCBI Taxonomy" id="2599924"/>
    <lineage>
        <taxon>Bacteria</taxon>
        <taxon>Bacillati</taxon>
        <taxon>Actinomycetota</taxon>
        <taxon>Actinomycetes</taxon>
        <taxon>Micrococcales</taxon>
        <taxon>Microbacteriaceae</taxon>
        <taxon>Agrococcus</taxon>
    </lineage>
</organism>
<keyword evidence="3" id="KW-0808">Transferase</keyword>
<name>A0A5M8Q5G4_9MICO</name>
<evidence type="ECO:0000313" key="4">
    <source>
        <dbReference type="Proteomes" id="UP000323221"/>
    </source>
</evidence>
<dbReference type="InterPro" id="IPR050249">
    <property type="entry name" value="Pseudomonas-type_ThrB"/>
</dbReference>
<reference evidence="3 4" key="1">
    <citation type="submission" date="2019-08" db="EMBL/GenBank/DDBJ databases">
        <title>Agrococcus lahaulensis sp. nov., isolated from a cold desert of the Indian Himalayas.</title>
        <authorList>
            <person name="Qu J.H."/>
        </authorList>
    </citation>
    <scope>NUCLEOTIDE SEQUENCE [LARGE SCALE GENOMIC DNA]</scope>
    <source>
        <strain evidence="3 4">NS18</strain>
    </source>
</reference>
<protein>
    <submittedName>
        <fullName evidence="3">Phosphotransferase</fullName>
    </submittedName>
</protein>
<dbReference type="PANTHER" id="PTHR21064:SF6">
    <property type="entry name" value="AMINOGLYCOSIDE PHOSPHOTRANSFERASE DOMAIN-CONTAINING PROTEIN"/>
    <property type="match status" value="1"/>
</dbReference>
<evidence type="ECO:0000256" key="1">
    <source>
        <dbReference type="ARBA" id="ARBA00038240"/>
    </source>
</evidence>
<gene>
    <name evidence="3" type="ORF">FQ330_12970</name>
</gene>
<dbReference type="EMBL" id="VOIR01000019">
    <property type="protein sequence ID" value="KAA6430134.1"/>
    <property type="molecule type" value="Genomic_DNA"/>
</dbReference>
<dbReference type="Proteomes" id="UP000323221">
    <property type="component" value="Unassembled WGS sequence"/>
</dbReference>
<accession>A0A5M8Q5G4</accession>
<dbReference type="Gene3D" id="3.90.1200.10">
    <property type="match status" value="1"/>
</dbReference>
<comment type="similarity">
    <text evidence="1">Belongs to the pseudomonas-type ThrB family.</text>
</comment>
<dbReference type="AlphaFoldDB" id="A0A5M8Q5G4"/>
<dbReference type="InterPro" id="IPR002575">
    <property type="entry name" value="Aminoglycoside_PTrfase"/>
</dbReference>
<dbReference type="PANTHER" id="PTHR21064">
    <property type="entry name" value="AMINOGLYCOSIDE PHOSPHOTRANSFERASE DOMAIN-CONTAINING PROTEIN-RELATED"/>
    <property type="match status" value="1"/>
</dbReference>
<proteinExistence type="inferred from homology"/>
<dbReference type="GO" id="GO:0009088">
    <property type="term" value="P:threonine biosynthetic process"/>
    <property type="evidence" value="ECO:0007669"/>
    <property type="project" value="TreeGrafter"/>
</dbReference>